<keyword evidence="2" id="KW-0040">ANK repeat</keyword>
<comment type="caution">
    <text evidence="4">The sequence shown here is derived from an EMBL/GenBank/DDBJ whole genome shotgun (WGS) entry which is preliminary data.</text>
</comment>
<dbReference type="PANTHER" id="PTHR24121:SF22">
    <property type="entry name" value="PROTEIN ACCELERATED CELL DEATH 6-LIKE"/>
    <property type="match status" value="1"/>
</dbReference>
<keyword evidence="5" id="KW-1185">Reference proteome</keyword>
<dbReference type="SMART" id="SM00248">
    <property type="entry name" value="ANK"/>
    <property type="match status" value="4"/>
</dbReference>
<feature type="region of interest" description="Disordered" evidence="3">
    <location>
        <begin position="1"/>
        <end position="22"/>
    </location>
</feature>
<feature type="non-terminal residue" evidence="4">
    <location>
        <position position="1"/>
    </location>
</feature>
<protein>
    <submittedName>
        <fullName evidence="4">Protein ACCELERATED CELL DEATH 6</fullName>
    </submittedName>
</protein>
<dbReference type="Gene3D" id="1.25.40.20">
    <property type="entry name" value="Ankyrin repeat-containing domain"/>
    <property type="match status" value="1"/>
</dbReference>
<dbReference type="InterPro" id="IPR002110">
    <property type="entry name" value="Ankyrin_rpt"/>
</dbReference>
<evidence type="ECO:0000256" key="3">
    <source>
        <dbReference type="SAM" id="MobiDB-lite"/>
    </source>
</evidence>
<proteinExistence type="predicted"/>
<feature type="repeat" description="ANK" evidence="2">
    <location>
        <begin position="108"/>
        <end position="129"/>
    </location>
</feature>
<evidence type="ECO:0000256" key="1">
    <source>
        <dbReference type="ARBA" id="ARBA00004413"/>
    </source>
</evidence>
<organism evidence="4 5">
    <name type="scientific">Mucuna pruriens</name>
    <name type="common">Velvet bean</name>
    <name type="synonym">Dolichos pruriens</name>
    <dbReference type="NCBI Taxonomy" id="157652"/>
    <lineage>
        <taxon>Eukaryota</taxon>
        <taxon>Viridiplantae</taxon>
        <taxon>Streptophyta</taxon>
        <taxon>Embryophyta</taxon>
        <taxon>Tracheophyta</taxon>
        <taxon>Spermatophyta</taxon>
        <taxon>Magnoliopsida</taxon>
        <taxon>eudicotyledons</taxon>
        <taxon>Gunneridae</taxon>
        <taxon>Pentapetalae</taxon>
        <taxon>rosids</taxon>
        <taxon>fabids</taxon>
        <taxon>Fabales</taxon>
        <taxon>Fabaceae</taxon>
        <taxon>Papilionoideae</taxon>
        <taxon>50 kb inversion clade</taxon>
        <taxon>NPAAA clade</taxon>
        <taxon>indigoferoid/millettioid clade</taxon>
        <taxon>Phaseoleae</taxon>
        <taxon>Mucuna</taxon>
    </lineage>
</organism>
<evidence type="ECO:0000313" key="5">
    <source>
        <dbReference type="Proteomes" id="UP000257109"/>
    </source>
</evidence>
<evidence type="ECO:0000313" key="4">
    <source>
        <dbReference type="EMBL" id="RDY09427.1"/>
    </source>
</evidence>
<dbReference type="InterPro" id="IPR036770">
    <property type="entry name" value="Ankyrin_rpt-contain_sf"/>
</dbReference>
<dbReference type="STRING" id="157652.A0A371I304"/>
<evidence type="ECO:0000256" key="2">
    <source>
        <dbReference type="PROSITE-ProRule" id="PRU00023"/>
    </source>
</evidence>
<dbReference type="OrthoDB" id="1436853at2759"/>
<reference evidence="4" key="1">
    <citation type="submission" date="2018-05" db="EMBL/GenBank/DDBJ databases">
        <title>Draft genome of Mucuna pruriens seed.</title>
        <authorList>
            <person name="Nnadi N.E."/>
            <person name="Vos R."/>
            <person name="Hasami M.H."/>
            <person name="Devisetty U.K."/>
            <person name="Aguiy J.C."/>
        </authorList>
    </citation>
    <scope>NUCLEOTIDE SEQUENCE [LARGE SCALE GENOMIC DNA]</scope>
    <source>
        <strain evidence="4">JCA_2017</strain>
    </source>
</reference>
<dbReference type="EMBL" id="QJKJ01001053">
    <property type="protein sequence ID" value="RDY09427.1"/>
    <property type="molecule type" value="Genomic_DNA"/>
</dbReference>
<dbReference type="PROSITE" id="PS50297">
    <property type="entry name" value="ANK_REP_REGION"/>
    <property type="match status" value="1"/>
</dbReference>
<gene>
    <name evidence="4" type="primary">ACD6</name>
    <name evidence="4" type="ORF">CR513_06198</name>
</gene>
<dbReference type="Pfam" id="PF12796">
    <property type="entry name" value="Ank_2"/>
    <property type="match status" value="1"/>
</dbReference>
<name>A0A371I304_MUCPR</name>
<dbReference type="GO" id="GO:0005886">
    <property type="term" value="C:plasma membrane"/>
    <property type="evidence" value="ECO:0007669"/>
    <property type="project" value="UniProtKB-SubCell"/>
</dbReference>
<dbReference type="Proteomes" id="UP000257109">
    <property type="component" value="Unassembled WGS sequence"/>
</dbReference>
<sequence>MDNEDIVEMKSHQGGESSRTVNDDIKIPIMEPTNEVQEHGQYLSKNTYDSIKHNKSESYWKEIGDDILSQESPMKNTVLHIAALFGNDNCAKNVIQKAPHLLDAKNKNGDTALHVAARAGRVSTLEVLLVACLRNLAHRYSEKPKEALDKILVENEQGNTFFHEAILNNHAGVMNILGSVEEQIEFGFRELVERFALLYMNNEEKSVFHLAIEKDLVDIVDKALAKFTSEHPALDTLIQNNQELAKMLLPTPSEQGKVI</sequence>
<comment type="subcellular location">
    <subcellularLocation>
        <location evidence="1">Cell membrane</location>
        <topology evidence="1">Peripheral membrane protein</topology>
        <orientation evidence="1">Cytoplasmic side</orientation>
    </subcellularLocation>
</comment>
<accession>A0A371I304</accession>
<dbReference type="SUPFAM" id="SSF48403">
    <property type="entry name" value="Ankyrin repeat"/>
    <property type="match status" value="1"/>
</dbReference>
<dbReference type="PANTHER" id="PTHR24121">
    <property type="entry name" value="NO MECHANORECEPTOR POTENTIAL C, ISOFORM D-RELATED"/>
    <property type="match status" value="1"/>
</dbReference>
<dbReference type="PROSITE" id="PS50088">
    <property type="entry name" value="ANK_REPEAT"/>
    <property type="match status" value="1"/>
</dbReference>
<dbReference type="AlphaFoldDB" id="A0A371I304"/>